<keyword evidence="2" id="KW-1185">Reference proteome</keyword>
<evidence type="ECO:0000313" key="1">
    <source>
        <dbReference type="EMBL" id="KAF7989686.1"/>
    </source>
</evidence>
<dbReference type="AlphaFoldDB" id="A0A834XRW0"/>
<organism evidence="1 2">
    <name type="scientific">Aphidius gifuensis</name>
    <name type="common">Parasitoid wasp</name>
    <dbReference type="NCBI Taxonomy" id="684658"/>
    <lineage>
        <taxon>Eukaryota</taxon>
        <taxon>Metazoa</taxon>
        <taxon>Ecdysozoa</taxon>
        <taxon>Arthropoda</taxon>
        <taxon>Hexapoda</taxon>
        <taxon>Insecta</taxon>
        <taxon>Pterygota</taxon>
        <taxon>Neoptera</taxon>
        <taxon>Endopterygota</taxon>
        <taxon>Hymenoptera</taxon>
        <taxon>Apocrita</taxon>
        <taxon>Ichneumonoidea</taxon>
        <taxon>Braconidae</taxon>
        <taxon>Aphidiinae</taxon>
        <taxon>Aphidius</taxon>
    </lineage>
</organism>
<accession>A0A834XRW0</accession>
<dbReference type="Proteomes" id="UP000639338">
    <property type="component" value="Unassembled WGS sequence"/>
</dbReference>
<protein>
    <submittedName>
        <fullName evidence="1">Uncharacterized protein</fullName>
    </submittedName>
</protein>
<dbReference type="GO" id="GO:0005886">
    <property type="term" value="C:plasma membrane"/>
    <property type="evidence" value="ECO:0007669"/>
    <property type="project" value="TreeGrafter"/>
</dbReference>
<dbReference type="EMBL" id="JACMRX010000005">
    <property type="protein sequence ID" value="KAF7989686.1"/>
    <property type="molecule type" value="Genomic_DNA"/>
</dbReference>
<dbReference type="PANTHER" id="PTHR36300:SF1">
    <property type="entry name" value="RAW, ISOFORM A"/>
    <property type="match status" value="1"/>
</dbReference>
<name>A0A834XRW0_APHGI</name>
<comment type="caution">
    <text evidence="1">The sequence shown here is derived from an EMBL/GenBank/DDBJ whole genome shotgun (WGS) entry which is preliminary data.</text>
</comment>
<proteinExistence type="predicted"/>
<dbReference type="PANTHER" id="PTHR36300">
    <property type="entry name" value="RAW, ISOFORM A"/>
    <property type="match status" value="1"/>
</dbReference>
<gene>
    <name evidence="1" type="ORF">HCN44_008360</name>
</gene>
<evidence type="ECO:0000313" key="2">
    <source>
        <dbReference type="Proteomes" id="UP000639338"/>
    </source>
</evidence>
<sequence>MKIEVRNGIIGNSTVLLYVLDKDSRNSLTMNEIAYLLGTRCDSSSLYVVFTIYDNNQYIKGEPLSNTERYDLNYAMDVLQYLALRHHVKIFNNLSEAMDRIKTFFHKVKTPDNNDDDDDDSLDQECRLDILGDIQDAEDELIEETTTEAIEATTIIEEEPETFAPYRKRRSFQNVYANVNPSVDDLFNNAVNNQSANHPSSMEKLTPKYAWKVLQEHGVCPTFLPKTQDRLIDSLNPIDKEAFKLIVEDCMSFKKESGSTCKTWGKGNPGSKSSLYYGAFNVSSDQQPQYCQQLLKNYQ</sequence>
<reference evidence="1 2" key="1">
    <citation type="submission" date="2020-08" db="EMBL/GenBank/DDBJ databases">
        <title>Aphidius gifuensis genome sequencing and assembly.</title>
        <authorList>
            <person name="Du Z."/>
        </authorList>
    </citation>
    <scope>NUCLEOTIDE SEQUENCE [LARGE SCALE GENOMIC DNA]</scope>
    <source>
        <strain evidence="1">YNYX2018</strain>
        <tissue evidence="1">Adults</tissue>
    </source>
</reference>